<dbReference type="Proteomes" id="UP000075901">
    <property type="component" value="Unassembled WGS sequence"/>
</dbReference>
<evidence type="ECO:0000256" key="1">
    <source>
        <dbReference type="SAM" id="MobiDB-lite"/>
    </source>
</evidence>
<evidence type="ECO:0000313" key="2">
    <source>
        <dbReference type="EnsemblMetazoa" id="AMAM007559-PA"/>
    </source>
</evidence>
<feature type="compositionally biased region" description="Polar residues" evidence="1">
    <location>
        <begin position="69"/>
        <end position="102"/>
    </location>
</feature>
<sequence length="677" mass="72876">PVRSRSETRCGPADDEEERLLKSLYERRKLSAPTKRGTKVKESFASIRSYNSTMIPKRISEMRKRRPKTVTSSSTFYTDLEVSSETAVTTDQEAPEPSNNGKATLESDAKQSSVAVEDRQSVATTPSSPATVDGEQCEHKKDSEIISQLILDVEQFNKVLNKPVAKKKSFDASSCTRPTGLLNPDRKPEPPSTEPPCDEELAVDVPGNGNSASPQCVESEPIYESLLRNVHVPYKYAPPALARHSLPCGESSNGNGLVTSTGDGTVSHRTATDDDLLVRKTRPESDYVTLAYSELGLLKSIVEADARSLHVKSSAQYQTPQLLRNSDTNISYHRDTASQGKESDGAGNPASAAAQRSPACSPLGSSGGDDDGGLPEETTSLKQSFLERQGSLSMKSTTHKSILQRFISLHSTSSSISSSQLGSEGNLLHSLQRKLSEPNGGGGGSIGHIYKQGSIDLGSRIAHLDYADPKTLFFQHSPTATGSMATLSNGGTTNQNVLINRASMQSVAISNSENNNDQQRDSVLASSSSNDSVCEEMNGPPDYDDDEQCCFYERTVEECLEHDFRDSAVYSGDDNERQQRGTVGTGDDDDNHLYEALSPVVSPRTKRRPATGGELQQRNSGPPPPIPVKPAHLGQCRPRSATAAAAAAAISTNSSAAASAKPTNSRGWVLQQVRRFQ</sequence>
<keyword evidence="3" id="KW-1185">Reference proteome</keyword>
<evidence type="ECO:0000313" key="3">
    <source>
        <dbReference type="Proteomes" id="UP000075901"/>
    </source>
</evidence>
<feature type="compositionally biased region" description="Basic and acidic residues" evidence="1">
    <location>
        <begin position="335"/>
        <end position="344"/>
    </location>
</feature>
<feature type="region of interest" description="Disordered" evidence="1">
    <location>
        <begin position="570"/>
        <end position="640"/>
    </location>
</feature>
<organism evidence="2 3">
    <name type="scientific">Anopheles maculatus</name>
    <dbReference type="NCBI Taxonomy" id="74869"/>
    <lineage>
        <taxon>Eukaryota</taxon>
        <taxon>Metazoa</taxon>
        <taxon>Ecdysozoa</taxon>
        <taxon>Arthropoda</taxon>
        <taxon>Hexapoda</taxon>
        <taxon>Insecta</taxon>
        <taxon>Pterygota</taxon>
        <taxon>Neoptera</taxon>
        <taxon>Endopterygota</taxon>
        <taxon>Diptera</taxon>
        <taxon>Nematocera</taxon>
        <taxon>Culicoidea</taxon>
        <taxon>Culicidae</taxon>
        <taxon>Anophelinae</taxon>
        <taxon>Anopheles</taxon>
        <taxon>Anopheles maculatus group</taxon>
    </lineage>
</organism>
<dbReference type="EnsemblMetazoa" id="AMAM007559-RA">
    <property type="protein sequence ID" value="AMAM007559-PA"/>
    <property type="gene ID" value="AMAM007559"/>
</dbReference>
<feature type="region of interest" description="Disordered" evidence="1">
    <location>
        <begin position="511"/>
        <end position="546"/>
    </location>
</feature>
<accession>A0A182SIN6</accession>
<feature type="region of interest" description="Disordered" evidence="1">
    <location>
        <begin position="653"/>
        <end position="677"/>
    </location>
</feature>
<feature type="compositionally biased region" description="Low complexity" evidence="1">
    <location>
        <begin position="521"/>
        <end position="532"/>
    </location>
</feature>
<proteinExistence type="predicted"/>
<name>A0A182SIN6_9DIPT</name>
<feature type="region of interest" description="Disordered" evidence="1">
    <location>
        <begin position="165"/>
        <end position="216"/>
    </location>
</feature>
<reference evidence="2" key="2">
    <citation type="submission" date="2020-05" db="UniProtKB">
        <authorList>
            <consortium name="EnsemblMetazoa"/>
        </authorList>
    </citation>
    <scope>IDENTIFICATION</scope>
    <source>
        <strain evidence="2">maculatus3</strain>
    </source>
</reference>
<dbReference type="AlphaFoldDB" id="A0A182SIN6"/>
<feature type="region of interest" description="Disordered" evidence="1">
    <location>
        <begin position="56"/>
        <end position="139"/>
    </location>
</feature>
<reference evidence="3" key="1">
    <citation type="submission" date="2013-09" db="EMBL/GenBank/DDBJ databases">
        <title>The Genome Sequence of Anopheles maculatus species B.</title>
        <authorList>
            <consortium name="The Broad Institute Genomics Platform"/>
            <person name="Neafsey D.E."/>
            <person name="Besansky N."/>
            <person name="Howell P."/>
            <person name="Walton C."/>
            <person name="Young S.K."/>
            <person name="Zeng Q."/>
            <person name="Gargeya S."/>
            <person name="Fitzgerald M."/>
            <person name="Haas B."/>
            <person name="Abouelleil A."/>
            <person name="Allen A.W."/>
            <person name="Alvarado L."/>
            <person name="Arachchi H.M."/>
            <person name="Berlin A.M."/>
            <person name="Chapman S.B."/>
            <person name="Gainer-Dewar J."/>
            <person name="Goldberg J."/>
            <person name="Griggs A."/>
            <person name="Gujja S."/>
            <person name="Hansen M."/>
            <person name="Howarth C."/>
            <person name="Imamovic A."/>
            <person name="Ireland A."/>
            <person name="Larimer J."/>
            <person name="McCowan C."/>
            <person name="Murphy C."/>
            <person name="Pearson M."/>
            <person name="Poon T.W."/>
            <person name="Priest M."/>
            <person name="Roberts A."/>
            <person name="Saif S."/>
            <person name="Shea T."/>
            <person name="Sisk P."/>
            <person name="Sykes S."/>
            <person name="Wortman J."/>
            <person name="Nusbaum C."/>
            <person name="Birren B."/>
        </authorList>
    </citation>
    <scope>NUCLEOTIDE SEQUENCE [LARGE SCALE GENOMIC DNA]</scope>
    <source>
        <strain evidence="3">maculatus3</strain>
    </source>
</reference>
<dbReference type="VEuPathDB" id="VectorBase:AMAM007559"/>
<feature type="compositionally biased region" description="Polar residues" evidence="1">
    <location>
        <begin position="121"/>
        <end position="130"/>
    </location>
</feature>
<protein>
    <submittedName>
        <fullName evidence="2">Uncharacterized protein</fullName>
    </submittedName>
</protein>
<feature type="region of interest" description="Disordered" evidence="1">
    <location>
        <begin position="335"/>
        <end position="377"/>
    </location>
</feature>